<keyword evidence="2" id="KW-1185">Reference proteome</keyword>
<organism evidence="1 2">
    <name type="scientific">Stentor coeruleus</name>
    <dbReference type="NCBI Taxonomy" id="5963"/>
    <lineage>
        <taxon>Eukaryota</taxon>
        <taxon>Sar</taxon>
        <taxon>Alveolata</taxon>
        <taxon>Ciliophora</taxon>
        <taxon>Postciliodesmatophora</taxon>
        <taxon>Heterotrichea</taxon>
        <taxon>Heterotrichida</taxon>
        <taxon>Stentoridae</taxon>
        <taxon>Stentor</taxon>
    </lineage>
</organism>
<comment type="caution">
    <text evidence="1">The sequence shown here is derived from an EMBL/GenBank/DDBJ whole genome shotgun (WGS) entry which is preliminary data.</text>
</comment>
<dbReference type="EMBL" id="MPUH01001588">
    <property type="protein sequence ID" value="OMJ66987.1"/>
    <property type="molecule type" value="Genomic_DNA"/>
</dbReference>
<evidence type="ECO:0000313" key="1">
    <source>
        <dbReference type="EMBL" id="OMJ66987.1"/>
    </source>
</evidence>
<dbReference type="AlphaFoldDB" id="A0A1R2AR53"/>
<gene>
    <name evidence="1" type="ORF">SteCoe_35979</name>
</gene>
<name>A0A1R2AR53_9CILI</name>
<evidence type="ECO:0000313" key="2">
    <source>
        <dbReference type="Proteomes" id="UP000187209"/>
    </source>
</evidence>
<sequence>MGCCESNRILENEVIFTEKPMRESDFYDINLESPEEFKGFDVEGIHSSKSTCPTSRFDVNFMNTSFVK</sequence>
<protein>
    <submittedName>
        <fullName evidence="1">Uncharacterized protein</fullName>
    </submittedName>
</protein>
<accession>A0A1R2AR53</accession>
<reference evidence="1 2" key="1">
    <citation type="submission" date="2016-11" db="EMBL/GenBank/DDBJ databases">
        <title>The macronuclear genome of Stentor coeruleus: a giant cell with tiny introns.</title>
        <authorList>
            <person name="Slabodnick M."/>
            <person name="Ruby J.G."/>
            <person name="Reiff S.B."/>
            <person name="Swart E.C."/>
            <person name="Gosai S."/>
            <person name="Prabakaran S."/>
            <person name="Witkowska E."/>
            <person name="Larue G.E."/>
            <person name="Fisher S."/>
            <person name="Freeman R.M."/>
            <person name="Gunawardena J."/>
            <person name="Chu W."/>
            <person name="Stover N.A."/>
            <person name="Gregory B.D."/>
            <person name="Nowacki M."/>
            <person name="Derisi J."/>
            <person name="Roy S.W."/>
            <person name="Marshall W.F."/>
            <person name="Sood P."/>
        </authorList>
    </citation>
    <scope>NUCLEOTIDE SEQUENCE [LARGE SCALE GENOMIC DNA]</scope>
    <source>
        <strain evidence="1">WM001</strain>
    </source>
</reference>
<dbReference type="Proteomes" id="UP000187209">
    <property type="component" value="Unassembled WGS sequence"/>
</dbReference>
<proteinExistence type="predicted"/>